<feature type="chain" id="PRO_5045835525" description="SH3 domain-containing protein" evidence="1">
    <location>
        <begin position="23"/>
        <end position="158"/>
    </location>
</feature>
<comment type="caution">
    <text evidence="2">The sequence shown here is derived from an EMBL/GenBank/DDBJ whole genome shotgun (WGS) entry which is preliminary data.</text>
</comment>
<protein>
    <recommendedName>
        <fullName evidence="4">SH3 domain-containing protein</fullName>
    </recommendedName>
</protein>
<dbReference type="EMBL" id="JAEANY010000001">
    <property type="protein sequence ID" value="MBH5321168.1"/>
    <property type="molecule type" value="Genomic_DNA"/>
</dbReference>
<evidence type="ECO:0000313" key="3">
    <source>
        <dbReference type="Proteomes" id="UP000602442"/>
    </source>
</evidence>
<evidence type="ECO:0000313" key="2">
    <source>
        <dbReference type="EMBL" id="MBH5321168.1"/>
    </source>
</evidence>
<proteinExistence type="predicted"/>
<sequence length="158" mass="18280">MTLRYANLLAFPLFAIALPAQAQDNPYADCAAISDDAERLACFDRTYAEQVVVIAEREEAEEERREEVFGFREEDAVFEREEEEEATLTVTVQEVLRGSRRDQVLLMDNGQLWREIDGSTLRNRVREGWTGTVSRHWSGAYEIRFEGRSGYLRVARVR</sequence>
<name>A0ABS0MZQ6_9SPHN</name>
<dbReference type="RefSeq" id="WP_197919857.1">
    <property type="nucleotide sequence ID" value="NZ_CAWPTA010000006.1"/>
</dbReference>
<evidence type="ECO:0008006" key="4">
    <source>
        <dbReference type="Google" id="ProtNLM"/>
    </source>
</evidence>
<gene>
    <name evidence="2" type="ORF">I5L03_01055</name>
</gene>
<dbReference type="Proteomes" id="UP000602442">
    <property type="component" value="Unassembled WGS sequence"/>
</dbReference>
<keyword evidence="3" id="KW-1185">Reference proteome</keyword>
<accession>A0ABS0MZQ6</accession>
<keyword evidence="1" id="KW-0732">Signal</keyword>
<feature type="signal peptide" evidence="1">
    <location>
        <begin position="1"/>
        <end position="22"/>
    </location>
</feature>
<evidence type="ECO:0000256" key="1">
    <source>
        <dbReference type="SAM" id="SignalP"/>
    </source>
</evidence>
<organism evidence="2 3">
    <name type="scientific">Aurantiacibacter sediminis</name>
    <dbReference type="NCBI Taxonomy" id="2793064"/>
    <lineage>
        <taxon>Bacteria</taxon>
        <taxon>Pseudomonadati</taxon>
        <taxon>Pseudomonadota</taxon>
        <taxon>Alphaproteobacteria</taxon>
        <taxon>Sphingomonadales</taxon>
        <taxon>Erythrobacteraceae</taxon>
        <taxon>Aurantiacibacter</taxon>
    </lineage>
</organism>
<reference evidence="2 3" key="1">
    <citation type="submission" date="2020-11" db="EMBL/GenBank/DDBJ databases">
        <title>Erythrobacter sediminis sp. nov., a marine bacterium from a tidal flat of Garorim Bay.</title>
        <authorList>
            <person name="Kim D."/>
            <person name="Yoo Y."/>
            <person name="Kim J.-J."/>
        </authorList>
    </citation>
    <scope>NUCLEOTIDE SEQUENCE [LARGE SCALE GENOMIC DNA]</scope>
    <source>
        <strain evidence="2 3">JGD-13</strain>
    </source>
</reference>